<evidence type="ECO:0000256" key="5">
    <source>
        <dbReference type="ARBA" id="ARBA00022989"/>
    </source>
</evidence>
<keyword evidence="4 9" id="KW-0812">Transmembrane</keyword>
<dbReference type="EMBL" id="OC326006">
    <property type="protein sequence ID" value="CAD7415449.1"/>
    <property type="molecule type" value="Genomic_DNA"/>
</dbReference>
<evidence type="ECO:0000256" key="8">
    <source>
        <dbReference type="ARBA" id="ARBA00023180"/>
    </source>
</evidence>
<keyword evidence="7" id="KW-0675">Receptor</keyword>
<evidence type="ECO:0000256" key="1">
    <source>
        <dbReference type="ARBA" id="ARBA00004651"/>
    </source>
</evidence>
<keyword evidence="6 9" id="KW-0472">Membrane</keyword>
<evidence type="ECO:0000259" key="10">
    <source>
        <dbReference type="Pfam" id="PF00060"/>
    </source>
</evidence>
<name>A0A7R9HC04_TIMCR</name>
<keyword evidence="8" id="KW-0325">Glycoprotein</keyword>
<accession>A0A7R9HC04</accession>
<comment type="similarity">
    <text evidence="2">Belongs to the glutamate-gated ion channel (TC 1.A.10.1) family.</text>
</comment>
<dbReference type="AlphaFoldDB" id="A0A7R9HC04"/>
<evidence type="ECO:0000313" key="11">
    <source>
        <dbReference type="EMBL" id="CAD7415449.1"/>
    </source>
</evidence>
<dbReference type="InterPro" id="IPR052192">
    <property type="entry name" value="Insect_Ionotropic_Sensory_Rcpt"/>
</dbReference>
<dbReference type="Pfam" id="PF00060">
    <property type="entry name" value="Lig_chan"/>
    <property type="match status" value="1"/>
</dbReference>
<reference evidence="11" key="1">
    <citation type="submission" date="2020-11" db="EMBL/GenBank/DDBJ databases">
        <authorList>
            <person name="Tran Van P."/>
        </authorList>
    </citation>
    <scope>NUCLEOTIDE SEQUENCE</scope>
</reference>
<dbReference type="GO" id="GO:0005886">
    <property type="term" value="C:plasma membrane"/>
    <property type="evidence" value="ECO:0007669"/>
    <property type="project" value="UniProtKB-SubCell"/>
</dbReference>
<organism evidence="11">
    <name type="scientific">Timema cristinae</name>
    <name type="common">Walking stick</name>
    <dbReference type="NCBI Taxonomy" id="61476"/>
    <lineage>
        <taxon>Eukaryota</taxon>
        <taxon>Metazoa</taxon>
        <taxon>Ecdysozoa</taxon>
        <taxon>Arthropoda</taxon>
        <taxon>Hexapoda</taxon>
        <taxon>Insecta</taxon>
        <taxon>Pterygota</taxon>
        <taxon>Neoptera</taxon>
        <taxon>Polyneoptera</taxon>
        <taxon>Phasmatodea</taxon>
        <taxon>Timematodea</taxon>
        <taxon>Timematoidea</taxon>
        <taxon>Timematidae</taxon>
        <taxon>Timema</taxon>
    </lineage>
</organism>
<dbReference type="PANTHER" id="PTHR42643:SF32">
    <property type="entry name" value="IONOTROPIC RECEPTOR 31A, ISOFORM C-RELATED"/>
    <property type="match status" value="1"/>
</dbReference>
<sequence length="256" mass="29020">MTNQGNDWIPEAMSCRLVFLTTYLTALVMNAAYSASLISSLSRQTTVVPFQGLQQLYNDSTYSFVVIKKTAEYNSFQVNGDSHDSNDPMMRKAFIKYLKGKENLPLNLGEALDHICTNSKYSALLELEQAKAVSSNIPCEIMALPQEVIPVTLSPIVVKHSPYMELFSYHLLKLRSSGIVVKIRRDLWSKVFPRTEADYPVVSLTNVVPVLQLLFIGTASSILFLVVEICCRQYSIGFKKKKKKTSRYYHVKSRWV</sequence>
<feature type="transmembrane region" description="Helical" evidence="9">
    <location>
        <begin position="210"/>
        <end position="231"/>
    </location>
</feature>
<evidence type="ECO:0000256" key="6">
    <source>
        <dbReference type="ARBA" id="ARBA00023136"/>
    </source>
</evidence>
<dbReference type="GO" id="GO:0050906">
    <property type="term" value="P:detection of stimulus involved in sensory perception"/>
    <property type="evidence" value="ECO:0007669"/>
    <property type="project" value="UniProtKB-ARBA"/>
</dbReference>
<protein>
    <recommendedName>
        <fullName evidence="10">Ionotropic glutamate receptor C-terminal domain-containing protein</fullName>
    </recommendedName>
</protein>
<feature type="domain" description="Ionotropic glutamate receptor C-terminal" evidence="10">
    <location>
        <begin position="1"/>
        <end position="113"/>
    </location>
</feature>
<dbReference type="GO" id="GO:0015276">
    <property type="term" value="F:ligand-gated monoatomic ion channel activity"/>
    <property type="evidence" value="ECO:0007669"/>
    <property type="project" value="InterPro"/>
</dbReference>
<dbReference type="PANTHER" id="PTHR42643">
    <property type="entry name" value="IONOTROPIC RECEPTOR 20A-RELATED"/>
    <property type="match status" value="1"/>
</dbReference>
<evidence type="ECO:0000256" key="7">
    <source>
        <dbReference type="ARBA" id="ARBA00023170"/>
    </source>
</evidence>
<dbReference type="Gene3D" id="1.10.287.70">
    <property type="match status" value="1"/>
</dbReference>
<keyword evidence="5 9" id="KW-1133">Transmembrane helix</keyword>
<evidence type="ECO:0000256" key="4">
    <source>
        <dbReference type="ARBA" id="ARBA00022692"/>
    </source>
</evidence>
<comment type="subcellular location">
    <subcellularLocation>
        <location evidence="1">Cell membrane</location>
        <topology evidence="1">Multi-pass membrane protein</topology>
    </subcellularLocation>
</comment>
<proteinExistence type="inferred from homology"/>
<evidence type="ECO:0000256" key="3">
    <source>
        <dbReference type="ARBA" id="ARBA00022475"/>
    </source>
</evidence>
<keyword evidence="3" id="KW-1003">Cell membrane</keyword>
<gene>
    <name evidence="11" type="ORF">TCEB3V08_LOCUS12442</name>
</gene>
<evidence type="ECO:0000256" key="9">
    <source>
        <dbReference type="SAM" id="Phobius"/>
    </source>
</evidence>
<dbReference type="InterPro" id="IPR001320">
    <property type="entry name" value="Iontro_rcpt_C"/>
</dbReference>
<evidence type="ECO:0000256" key="2">
    <source>
        <dbReference type="ARBA" id="ARBA00008685"/>
    </source>
</evidence>